<proteinExistence type="predicted"/>
<evidence type="ECO:0000256" key="1">
    <source>
        <dbReference type="SAM" id="SignalP"/>
    </source>
</evidence>
<dbReference type="EMBL" id="NFII01000002">
    <property type="protein sequence ID" value="OUO02540.1"/>
    <property type="molecule type" value="Genomic_DNA"/>
</dbReference>
<feature type="chain" id="PRO_5012124550" description="Lipocalin-like domain-containing protein" evidence="1">
    <location>
        <begin position="25"/>
        <end position="154"/>
    </location>
</feature>
<keyword evidence="1" id="KW-0732">Signal</keyword>
<dbReference type="RefSeq" id="WP_087425420.1">
    <property type="nucleotide sequence ID" value="NZ_CALIXP010000071.1"/>
</dbReference>
<name>A0A1Y3Z4J7_9BACE</name>
<sequence>MRTLRLIGMAVIAVIMSVNFTACSDDEEEDNRPLSEKIIGHWVLTYEEGYIKDPDYPEDDEAWSHAPKDEYEYFGNFTFREDGTYSEYELDGTSNPQSIEKWTIKDNIITLIEDEHEQYELKVLEITSDKLVLEFYYKHENDGETYAKMTYKRG</sequence>
<evidence type="ECO:0000313" key="4">
    <source>
        <dbReference type="Proteomes" id="UP000195386"/>
    </source>
</evidence>
<comment type="caution">
    <text evidence="3">The sequence shown here is derived from an EMBL/GenBank/DDBJ whole genome shotgun (WGS) entry which is preliminary data.</text>
</comment>
<reference evidence="4" key="1">
    <citation type="submission" date="2017-04" db="EMBL/GenBank/DDBJ databases">
        <title>Function of individual gut microbiota members based on whole genome sequencing of pure cultures obtained from chicken caecum.</title>
        <authorList>
            <person name="Medvecky M."/>
            <person name="Cejkova D."/>
            <person name="Polansky O."/>
            <person name="Karasova D."/>
            <person name="Kubasova T."/>
            <person name="Cizek A."/>
            <person name="Rychlik I."/>
        </authorList>
    </citation>
    <scope>NUCLEOTIDE SEQUENCE [LARGE SCALE GENOMIC DNA]</scope>
    <source>
        <strain evidence="4">An43</strain>
    </source>
</reference>
<dbReference type="GeneID" id="61676870"/>
<protein>
    <recommendedName>
        <fullName evidence="2">Lipocalin-like domain-containing protein</fullName>
    </recommendedName>
</protein>
<dbReference type="InterPro" id="IPR024311">
    <property type="entry name" value="Lipocalin-like"/>
</dbReference>
<gene>
    <name evidence="3" type="ORF">B5F97_03205</name>
</gene>
<evidence type="ECO:0000313" key="3">
    <source>
        <dbReference type="EMBL" id="OUO02540.1"/>
    </source>
</evidence>
<dbReference type="Pfam" id="PF13648">
    <property type="entry name" value="Lipocalin_4"/>
    <property type="match status" value="1"/>
</dbReference>
<feature type="domain" description="Lipocalin-like" evidence="2">
    <location>
        <begin position="38"/>
        <end position="133"/>
    </location>
</feature>
<feature type="signal peptide" evidence="1">
    <location>
        <begin position="1"/>
        <end position="24"/>
    </location>
</feature>
<accession>A0A1Y3Z4J7</accession>
<evidence type="ECO:0000259" key="2">
    <source>
        <dbReference type="Pfam" id="PF13648"/>
    </source>
</evidence>
<organism evidence="3 4">
    <name type="scientific">Bacteroides clarus</name>
    <dbReference type="NCBI Taxonomy" id="626929"/>
    <lineage>
        <taxon>Bacteria</taxon>
        <taxon>Pseudomonadati</taxon>
        <taxon>Bacteroidota</taxon>
        <taxon>Bacteroidia</taxon>
        <taxon>Bacteroidales</taxon>
        <taxon>Bacteroidaceae</taxon>
        <taxon>Bacteroides</taxon>
    </lineage>
</organism>
<dbReference type="AlphaFoldDB" id="A0A1Y3Z4J7"/>
<dbReference type="Proteomes" id="UP000195386">
    <property type="component" value="Unassembled WGS sequence"/>
</dbReference>